<keyword evidence="3" id="KW-1185">Reference proteome</keyword>
<evidence type="ECO:0000313" key="2">
    <source>
        <dbReference type="EMBL" id="BCS21581.1"/>
    </source>
</evidence>
<proteinExistence type="predicted"/>
<name>A0A7R8AJW4_9EURO</name>
<dbReference type="Proteomes" id="UP000654913">
    <property type="component" value="Chromosome 2"/>
</dbReference>
<feature type="region of interest" description="Disordered" evidence="1">
    <location>
        <begin position="63"/>
        <end position="104"/>
    </location>
</feature>
<dbReference type="AlphaFoldDB" id="A0A7R8AJW4"/>
<accession>A0A7R8AJW4</accession>
<evidence type="ECO:0000256" key="1">
    <source>
        <dbReference type="SAM" id="MobiDB-lite"/>
    </source>
</evidence>
<dbReference type="EMBL" id="AP024444">
    <property type="protein sequence ID" value="BCS21581.1"/>
    <property type="molecule type" value="Genomic_DNA"/>
</dbReference>
<reference evidence="2" key="2">
    <citation type="submission" date="2021-02" db="EMBL/GenBank/DDBJ databases">
        <title>Aspergillus puulaauensis MK2 genome sequence.</title>
        <authorList>
            <person name="Futagami T."/>
            <person name="Mori K."/>
            <person name="Kadooka C."/>
            <person name="Tanaka T."/>
        </authorList>
    </citation>
    <scope>NUCLEOTIDE SEQUENCE</scope>
    <source>
        <strain evidence="2">MK2</strain>
    </source>
</reference>
<protein>
    <submittedName>
        <fullName evidence="2">Uncharacterized protein</fullName>
    </submittedName>
</protein>
<dbReference type="RefSeq" id="XP_041553775.1">
    <property type="nucleotide sequence ID" value="XM_041700829.1"/>
</dbReference>
<sequence>MSSSQSLGIKVISTTHSNDSSLVGTFPSIRLLTPLISSMLQGKAYGTIVQCIINQGVPPQRLSRSCGSGQADLPYEVTTSGDPSERAETKASGEISKALGSAQH</sequence>
<organism evidence="2 3">
    <name type="scientific">Aspergillus puulaauensis</name>
    <dbReference type="NCBI Taxonomy" id="1220207"/>
    <lineage>
        <taxon>Eukaryota</taxon>
        <taxon>Fungi</taxon>
        <taxon>Dikarya</taxon>
        <taxon>Ascomycota</taxon>
        <taxon>Pezizomycotina</taxon>
        <taxon>Eurotiomycetes</taxon>
        <taxon>Eurotiomycetidae</taxon>
        <taxon>Eurotiales</taxon>
        <taxon>Aspergillaceae</taxon>
        <taxon>Aspergillus</taxon>
    </lineage>
</organism>
<reference evidence="2" key="1">
    <citation type="submission" date="2021-01" db="EMBL/GenBank/DDBJ databases">
        <authorList>
            <consortium name="Aspergillus puulaauensis MK2 genome sequencing consortium"/>
            <person name="Kazuki M."/>
            <person name="Futagami T."/>
        </authorList>
    </citation>
    <scope>NUCLEOTIDE SEQUENCE</scope>
    <source>
        <strain evidence="2">MK2</strain>
    </source>
</reference>
<gene>
    <name evidence="2" type="ORF">APUU_22013S</name>
</gene>
<evidence type="ECO:0000313" key="3">
    <source>
        <dbReference type="Proteomes" id="UP000654913"/>
    </source>
</evidence>
<dbReference type="KEGG" id="apuu:APUU_22013S"/>
<dbReference type="GeneID" id="64971586"/>